<proteinExistence type="predicted"/>
<organism evidence="2 3">
    <name type="scientific">Chryseobacterium endophyticum</name>
    <dbReference type="NCBI Taxonomy" id="1854762"/>
    <lineage>
        <taxon>Bacteria</taxon>
        <taxon>Pseudomonadati</taxon>
        <taxon>Bacteroidota</taxon>
        <taxon>Flavobacteriia</taxon>
        <taxon>Flavobacteriales</taxon>
        <taxon>Weeksellaceae</taxon>
        <taxon>Chryseobacterium group</taxon>
        <taxon>Chryseobacterium</taxon>
    </lineage>
</organism>
<feature type="region of interest" description="Disordered" evidence="1">
    <location>
        <begin position="1"/>
        <end position="46"/>
    </location>
</feature>
<dbReference type="AlphaFoldDB" id="A0AAU6WN72"/>
<dbReference type="RefSeq" id="WP_345766332.1">
    <property type="nucleotide sequence ID" value="NZ_CP154834.1"/>
</dbReference>
<dbReference type="Proteomes" id="UP001463665">
    <property type="component" value="Chromosome"/>
</dbReference>
<feature type="compositionally biased region" description="Low complexity" evidence="1">
    <location>
        <begin position="25"/>
        <end position="38"/>
    </location>
</feature>
<evidence type="ECO:0000313" key="2">
    <source>
        <dbReference type="EMBL" id="XAO74041.1"/>
    </source>
</evidence>
<accession>A0AAU6WN72</accession>
<protein>
    <submittedName>
        <fullName evidence="2">Uncharacterized protein</fullName>
    </submittedName>
</protein>
<evidence type="ECO:0000256" key="1">
    <source>
        <dbReference type="SAM" id="MobiDB-lite"/>
    </source>
</evidence>
<evidence type="ECO:0000313" key="3">
    <source>
        <dbReference type="Proteomes" id="UP001463665"/>
    </source>
</evidence>
<sequence length="46" mass="4779">MHHFSDMRYDNSTASRTEGGSLHDSGAYNAASSASGAAILPGPVKR</sequence>
<dbReference type="EMBL" id="CP154834">
    <property type="protein sequence ID" value="XAO74041.1"/>
    <property type="molecule type" value="Genomic_DNA"/>
</dbReference>
<reference evidence="2 3" key="1">
    <citation type="submission" date="2024-04" db="EMBL/GenBank/DDBJ databases">
        <title>Genome sequencing and assembly of rice foliar adapted Chryseobacterium endophyticum OsEnb-ALM-A6.</title>
        <authorList>
            <person name="Kumar S."/>
            <person name="Javed M."/>
            <person name="Chouhan V."/>
            <person name="Charishma K."/>
            <person name="Patel A."/>
            <person name="Kumar M."/>
            <person name="Sahu K.P."/>
            <person name="Kumar A."/>
        </authorList>
    </citation>
    <scope>NUCLEOTIDE SEQUENCE [LARGE SCALE GENOMIC DNA]</scope>
    <source>
        <strain evidence="2 3">OsEnb-ALM-A6</strain>
    </source>
</reference>
<gene>
    <name evidence="2" type="ORF">AAFP95_20605</name>
</gene>
<name>A0AAU6WN72_9FLAO</name>
<keyword evidence="3" id="KW-1185">Reference proteome</keyword>